<reference evidence="11 12" key="1">
    <citation type="submission" date="2016-05" db="EMBL/GenBank/DDBJ databases">
        <title>Genome sequencing reveals origins of a unique bacterial endosymbiosis in the earliest lineages of terrestrial Fungi.</title>
        <authorList>
            <consortium name="DOE Joint Genome Institute"/>
            <person name="Uehling J."/>
            <person name="Gryganskyi A."/>
            <person name="Hameed K."/>
            <person name="Tschaplinski T."/>
            <person name="Misztal P."/>
            <person name="Wu S."/>
            <person name="Desiro A."/>
            <person name="Vande Pol N."/>
            <person name="Du Z.-Y."/>
            <person name="Zienkiewicz A."/>
            <person name="Zienkiewicz K."/>
            <person name="Morin E."/>
            <person name="Tisserant E."/>
            <person name="Splivallo R."/>
            <person name="Hainaut M."/>
            <person name="Henrissat B."/>
            <person name="Ohm R."/>
            <person name="Kuo A."/>
            <person name="Yan J."/>
            <person name="Lipzen A."/>
            <person name="Nolan M."/>
            <person name="Labutti K."/>
            <person name="Barry K."/>
            <person name="Goldstein A."/>
            <person name="Labbe J."/>
            <person name="Schadt C."/>
            <person name="Tuskan G."/>
            <person name="Grigoriev I."/>
            <person name="Martin F."/>
            <person name="Vilgalys R."/>
            <person name="Bonito G."/>
        </authorList>
    </citation>
    <scope>NUCLEOTIDE SEQUENCE [LARGE SCALE GENOMIC DNA]</scope>
    <source>
        <strain evidence="11 12">AG-77</strain>
    </source>
</reference>
<evidence type="ECO:0000313" key="11">
    <source>
        <dbReference type="EMBL" id="OAQ30922.1"/>
    </source>
</evidence>
<keyword evidence="5 9" id="KW-0812">Transmembrane</keyword>
<protein>
    <recommendedName>
        <fullName evidence="10">Wax synthase domain-containing protein</fullName>
    </recommendedName>
</protein>
<evidence type="ECO:0000259" key="10">
    <source>
        <dbReference type="Pfam" id="PF13813"/>
    </source>
</evidence>
<dbReference type="InterPro" id="IPR044851">
    <property type="entry name" value="Wax_synthase"/>
</dbReference>
<dbReference type="Proteomes" id="UP000078512">
    <property type="component" value="Unassembled WGS sequence"/>
</dbReference>
<sequence length="479" mass="55100">MEVITASTTHLLSTLNKLTDHSFFQTLPQSLPVSPCVITSPTQIALPDSFYFSLFFIFGGGLYILLLFPFTLRQKQWLAAPLVAGLFAFPLIFTSTNSPVLQLAHLGACGCVLMRQIDLYYVRPWRTGKEPTMNLEDWWTEVWQPFRKVPMSKEQLQRFELELQQARLRREIERQEREALYNSNHSSSSSASKQSKDMETQAVAGSSDETAKPMKGKPVKQIYTPRVDPNPQHWSAYLPRWFFYAILMDVIPFVMSFITFEDIQNFNIIQTFLLRIGVASMVIFDISLLNYTIMILCAAITGDLVHDTEWTLVRHYFPGFATSPAEFWRQWHHLFQYIWVDLGFHPVKHLLRKHFTSKSKNRQLANGLELVLPVMGVFLMSGLQHEYMMVGMWHIRPGHMTLFFLIQGAGTILSKALLNTVGKKVHVPPVILITLTWIFNLTTAGLFMEPVLKNHGYNMIANQSILLHSYNFLRSNGIF</sequence>
<organism evidence="11 12">
    <name type="scientific">Linnemannia elongata AG-77</name>
    <dbReference type="NCBI Taxonomy" id="1314771"/>
    <lineage>
        <taxon>Eukaryota</taxon>
        <taxon>Fungi</taxon>
        <taxon>Fungi incertae sedis</taxon>
        <taxon>Mucoromycota</taxon>
        <taxon>Mortierellomycotina</taxon>
        <taxon>Mortierellomycetes</taxon>
        <taxon>Mortierellales</taxon>
        <taxon>Mortierellaceae</taxon>
        <taxon>Linnemannia</taxon>
    </lineage>
</organism>
<evidence type="ECO:0000256" key="2">
    <source>
        <dbReference type="ARBA" id="ARBA00005179"/>
    </source>
</evidence>
<dbReference type="OrthoDB" id="1077582at2759"/>
<evidence type="ECO:0000256" key="5">
    <source>
        <dbReference type="ARBA" id="ARBA00022692"/>
    </source>
</evidence>
<dbReference type="AlphaFoldDB" id="A0A197K006"/>
<dbReference type="PANTHER" id="PTHR31595">
    <property type="entry name" value="LONG-CHAIN-ALCOHOL O-FATTY-ACYLTRANSFERASE 3-RELATED"/>
    <property type="match status" value="1"/>
</dbReference>
<comment type="similarity">
    <text evidence="3">Belongs to the wax synthase family.</text>
</comment>
<keyword evidence="7 9" id="KW-0472">Membrane</keyword>
<evidence type="ECO:0000256" key="3">
    <source>
        <dbReference type="ARBA" id="ARBA00007282"/>
    </source>
</evidence>
<dbReference type="GO" id="GO:0006629">
    <property type="term" value="P:lipid metabolic process"/>
    <property type="evidence" value="ECO:0007669"/>
    <property type="project" value="InterPro"/>
</dbReference>
<dbReference type="InterPro" id="IPR032805">
    <property type="entry name" value="Wax_synthase_dom"/>
</dbReference>
<gene>
    <name evidence="11" type="ORF">K457DRAFT_136561</name>
</gene>
<feature type="domain" description="Wax synthase" evidence="10">
    <location>
        <begin position="320"/>
        <end position="405"/>
    </location>
</feature>
<evidence type="ECO:0000256" key="4">
    <source>
        <dbReference type="ARBA" id="ARBA00022679"/>
    </source>
</evidence>
<comment type="subcellular location">
    <subcellularLocation>
        <location evidence="1">Membrane</location>
        <topology evidence="1">Multi-pass membrane protein</topology>
    </subcellularLocation>
</comment>
<comment type="pathway">
    <text evidence="2">Secondary metabolite biosynthesis.</text>
</comment>
<feature type="transmembrane region" description="Helical" evidence="9">
    <location>
        <begin position="363"/>
        <end position="380"/>
    </location>
</feature>
<feature type="transmembrane region" description="Helical" evidence="9">
    <location>
        <begin position="241"/>
        <end position="260"/>
    </location>
</feature>
<evidence type="ECO:0000256" key="9">
    <source>
        <dbReference type="SAM" id="Phobius"/>
    </source>
</evidence>
<feature type="transmembrane region" description="Helical" evidence="9">
    <location>
        <begin position="430"/>
        <end position="448"/>
    </location>
</feature>
<evidence type="ECO:0000256" key="6">
    <source>
        <dbReference type="ARBA" id="ARBA00022989"/>
    </source>
</evidence>
<feature type="transmembrane region" description="Helical" evidence="9">
    <location>
        <begin position="272"/>
        <end position="301"/>
    </location>
</feature>
<evidence type="ECO:0000256" key="8">
    <source>
        <dbReference type="SAM" id="MobiDB-lite"/>
    </source>
</evidence>
<evidence type="ECO:0000256" key="1">
    <source>
        <dbReference type="ARBA" id="ARBA00004141"/>
    </source>
</evidence>
<dbReference type="GO" id="GO:0008374">
    <property type="term" value="F:O-acyltransferase activity"/>
    <property type="evidence" value="ECO:0007669"/>
    <property type="project" value="InterPro"/>
</dbReference>
<evidence type="ECO:0000256" key="7">
    <source>
        <dbReference type="ARBA" id="ARBA00023136"/>
    </source>
</evidence>
<feature type="transmembrane region" description="Helical" evidence="9">
    <location>
        <begin position="50"/>
        <end position="70"/>
    </location>
</feature>
<dbReference type="STRING" id="1314771.A0A197K006"/>
<keyword evidence="12" id="KW-1185">Reference proteome</keyword>
<keyword evidence="6 9" id="KW-1133">Transmembrane helix</keyword>
<feature type="compositionally biased region" description="Low complexity" evidence="8">
    <location>
        <begin position="183"/>
        <end position="193"/>
    </location>
</feature>
<dbReference type="PANTHER" id="PTHR31595:SF57">
    <property type="entry name" value="OS04G0481900 PROTEIN"/>
    <property type="match status" value="1"/>
</dbReference>
<evidence type="ECO:0000313" key="12">
    <source>
        <dbReference type="Proteomes" id="UP000078512"/>
    </source>
</evidence>
<dbReference type="EMBL" id="KV442032">
    <property type="protein sequence ID" value="OAQ30922.1"/>
    <property type="molecule type" value="Genomic_DNA"/>
</dbReference>
<keyword evidence="4" id="KW-0808">Transferase</keyword>
<proteinExistence type="inferred from homology"/>
<dbReference type="GO" id="GO:0016020">
    <property type="term" value="C:membrane"/>
    <property type="evidence" value="ECO:0007669"/>
    <property type="project" value="UniProtKB-SubCell"/>
</dbReference>
<accession>A0A197K006</accession>
<name>A0A197K006_9FUNG</name>
<feature type="transmembrane region" description="Helical" evidence="9">
    <location>
        <begin position="400"/>
        <end position="418"/>
    </location>
</feature>
<feature type="transmembrane region" description="Helical" evidence="9">
    <location>
        <begin position="77"/>
        <end position="93"/>
    </location>
</feature>
<feature type="region of interest" description="Disordered" evidence="8">
    <location>
        <begin position="179"/>
        <end position="224"/>
    </location>
</feature>
<dbReference type="Pfam" id="PF13813">
    <property type="entry name" value="MBOAT_2"/>
    <property type="match status" value="1"/>
</dbReference>